<dbReference type="PANTHER" id="PTHR44936:SF5">
    <property type="entry name" value="SENSOR HISTIDINE KINASE ENVZ"/>
    <property type="match status" value="1"/>
</dbReference>
<dbReference type="RefSeq" id="WP_009452609.1">
    <property type="nucleotide sequence ID" value="NZ_AMSI01000021.1"/>
</dbReference>
<dbReference type="SUPFAM" id="SSF55874">
    <property type="entry name" value="ATPase domain of HSP90 chaperone/DNA topoisomerase II/histidine kinase"/>
    <property type="match status" value="1"/>
</dbReference>
<evidence type="ECO:0000256" key="4">
    <source>
        <dbReference type="ARBA" id="ARBA00022475"/>
    </source>
</evidence>
<dbReference type="PROSITE" id="PS50109">
    <property type="entry name" value="HIS_KIN"/>
    <property type="match status" value="1"/>
</dbReference>
<evidence type="ECO:0000256" key="6">
    <source>
        <dbReference type="ARBA" id="ARBA00022553"/>
    </source>
</evidence>
<keyword evidence="12 15" id="KW-1133">Transmembrane helix</keyword>
<comment type="subcellular location">
    <subcellularLocation>
        <location evidence="2">Cell inner membrane</location>
        <topology evidence="2">Multi-pass membrane protein</topology>
    </subcellularLocation>
</comment>
<evidence type="ECO:0000256" key="9">
    <source>
        <dbReference type="ARBA" id="ARBA00022741"/>
    </source>
</evidence>
<reference evidence="18 19" key="1">
    <citation type="journal article" date="2012" name="J. Bacteriol.">
        <title>Genome Sequence of Nitratireductor indicus Type Strain C115.</title>
        <authorList>
            <person name="Lai Q."/>
            <person name="Li G."/>
            <person name="Yu Z."/>
            <person name="Shao Z."/>
        </authorList>
    </citation>
    <scope>NUCLEOTIDE SEQUENCE [LARGE SCALE GENOMIC DNA]</scope>
    <source>
        <strain evidence="18 19">C115</strain>
    </source>
</reference>
<dbReference type="eggNOG" id="COG2205">
    <property type="taxonomic scope" value="Bacteria"/>
</dbReference>
<dbReference type="CDD" id="cd06225">
    <property type="entry name" value="HAMP"/>
    <property type="match status" value="1"/>
</dbReference>
<dbReference type="PATRIC" id="fig|1231190.3.peg.4525"/>
<feature type="domain" description="HAMP" evidence="17">
    <location>
        <begin position="207"/>
        <end position="259"/>
    </location>
</feature>
<dbReference type="Pfam" id="PF00512">
    <property type="entry name" value="HisKA"/>
    <property type="match status" value="1"/>
</dbReference>
<dbReference type="EMBL" id="AMSI01000021">
    <property type="protein sequence ID" value="EKF40225.1"/>
    <property type="molecule type" value="Genomic_DNA"/>
</dbReference>
<dbReference type="InterPro" id="IPR003660">
    <property type="entry name" value="HAMP_dom"/>
</dbReference>
<dbReference type="InterPro" id="IPR050980">
    <property type="entry name" value="2C_sensor_his_kinase"/>
</dbReference>
<dbReference type="SMART" id="SM00304">
    <property type="entry name" value="HAMP"/>
    <property type="match status" value="1"/>
</dbReference>
<gene>
    <name evidence="18" type="ORF">NA8A_21911</name>
</gene>
<dbReference type="PANTHER" id="PTHR44936">
    <property type="entry name" value="SENSOR PROTEIN CREC"/>
    <property type="match status" value="1"/>
</dbReference>
<sequence length="485" mass="52637">MIGLLPKSLSGRTVVILVTGLVATHMVTLLVLSEDRVESLTRTEEQHIAQHIASIANIVSDVPSEWRDRIVRSSDGHLFNVRITQDDTNNTIEPIGTSNSTLADLLLRQVRPGTSEPISVDISDANPGNTPLAPDSWRRWLGSRISRLAYGHDRDQAVLVSVPLSEGQRLNFSTSMPLASAPGWERQLAVTGTFLVIVLALSLWAIRKMSSPLALFAHAATAFARNVYAPSLPETGPSEVREAARAFNNMQKRVLQTIEGRAQMLGAISHDLRTPLTTIRLRAESLGDSEVRHRILAAIEEMDAMLASTLAFAREGTAQEEPQATDIGSMLEAICSDFSDIGHDVSFVPCGTIVAACRPLALKRALSNLIDNAVKYGERAHVVAKVREGMIDISITDQGPGVPDEELERIFQPFYRIESSRNRNTGGAGLGLAIAQMALDMHGGSIQLENRGEAGGLCVRVLMPVGTNVANRGAAPRHRSRQPRK</sequence>
<keyword evidence="10 18" id="KW-0418">Kinase</keyword>
<organism evidence="18 19">
    <name type="scientific">Nitratireductor indicus C115</name>
    <dbReference type="NCBI Taxonomy" id="1231190"/>
    <lineage>
        <taxon>Bacteria</taxon>
        <taxon>Pseudomonadati</taxon>
        <taxon>Pseudomonadota</taxon>
        <taxon>Alphaproteobacteria</taxon>
        <taxon>Hyphomicrobiales</taxon>
        <taxon>Phyllobacteriaceae</taxon>
        <taxon>Nitratireductor</taxon>
    </lineage>
</organism>
<dbReference type="SMART" id="SM00388">
    <property type="entry name" value="HisKA"/>
    <property type="match status" value="1"/>
</dbReference>
<evidence type="ECO:0000256" key="12">
    <source>
        <dbReference type="ARBA" id="ARBA00022989"/>
    </source>
</evidence>
<evidence type="ECO:0000256" key="14">
    <source>
        <dbReference type="ARBA" id="ARBA00023136"/>
    </source>
</evidence>
<dbReference type="Gene3D" id="1.10.287.130">
    <property type="match status" value="1"/>
</dbReference>
<keyword evidence="13" id="KW-0902">Two-component regulatory system</keyword>
<dbReference type="InterPro" id="IPR003594">
    <property type="entry name" value="HATPase_dom"/>
</dbReference>
<dbReference type="InterPro" id="IPR005467">
    <property type="entry name" value="His_kinase_dom"/>
</dbReference>
<dbReference type="CDD" id="cd00082">
    <property type="entry name" value="HisKA"/>
    <property type="match status" value="1"/>
</dbReference>
<dbReference type="InterPro" id="IPR003661">
    <property type="entry name" value="HisK_dim/P_dom"/>
</dbReference>
<accession>K2NL98</accession>
<dbReference type="PRINTS" id="PR00344">
    <property type="entry name" value="BCTRLSENSOR"/>
</dbReference>
<evidence type="ECO:0000313" key="19">
    <source>
        <dbReference type="Proteomes" id="UP000007374"/>
    </source>
</evidence>
<proteinExistence type="predicted"/>
<evidence type="ECO:0000256" key="11">
    <source>
        <dbReference type="ARBA" id="ARBA00022840"/>
    </source>
</evidence>
<evidence type="ECO:0000256" key="1">
    <source>
        <dbReference type="ARBA" id="ARBA00000085"/>
    </source>
</evidence>
<keyword evidence="9" id="KW-0547">Nucleotide-binding</keyword>
<dbReference type="GO" id="GO:0005524">
    <property type="term" value="F:ATP binding"/>
    <property type="evidence" value="ECO:0007669"/>
    <property type="project" value="UniProtKB-KW"/>
</dbReference>
<dbReference type="InterPro" id="IPR036097">
    <property type="entry name" value="HisK_dim/P_sf"/>
</dbReference>
<dbReference type="Pfam" id="PF02518">
    <property type="entry name" value="HATPase_c"/>
    <property type="match status" value="1"/>
</dbReference>
<evidence type="ECO:0000313" key="18">
    <source>
        <dbReference type="EMBL" id="EKF40225.1"/>
    </source>
</evidence>
<keyword evidence="14 15" id="KW-0472">Membrane</keyword>
<dbReference type="Proteomes" id="UP000007374">
    <property type="component" value="Unassembled WGS sequence"/>
</dbReference>
<evidence type="ECO:0000259" key="16">
    <source>
        <dbReference type="PROSITE" id="PS50109"/>
    </source>
</evidence>
<evidence type="ECO:0000259" key="17">
    <source>
        <dbReference type="PROSITE" id="PS50885"/>
    </source>
</evidence>
<dbReference type="InterPro" id="IPR004358">
    <property type="entry name" value="Sig_transdc_His_kin-like_C"/>
</dbReference>
<dbReference type="InterPro" id="IPR036890">
    <property type="entry name" value="HATPase_C_sf"/>
</dbReference>
<keyword evidence="11" id="KW-0067">ATP-binding</keyword>
<dbReference type="PROSITE" id="PS50885">
    <property type="entry name" value="HAMP"/>
    <property type="match status" value="1"/>
</dbReference>
<evidence type="ECO:0000256" key="10">
    <source>
        <dbReference type="ARBA" id="ARBA00022777"/>
    </source>
</evidence>
<dbReference type="AlphaFoldDB" id="K2NL98"/>
<evidence type="ECO:0000256" key="13">
    <source>
        <dbReference type="ARBA" id="ARBA00023012"/>
    </source>
</evidence>
<keyword evidence="4" id="KW-1003">Cell membrane</keyword>
<dbReference type="GO" id="GO:0000155">
    <property type="term" value="F:phosphorelay sensor kinase activity"/>
    <property type="evidence" value="ECO:0007669"/>
    <property type="project" value="InterPro"/>
</dbReference>
<keyword evidence="7" id="KW-0808">Transferase</keyword>
<protein>
    <recommendedName>
        <fullName evidence="3">histidine kinase</fullName>
        <ecNumber evidence="3">2.7.13.3</ecNumber>
    </recommendedName>
</protein>
<comment type="catalytic activity">
    <reaction evidence="1">
        <text>ATP + protein L-histidine = ADP + protein N-phospho-L-histidine.</text>
        <dbReference type="EC" id="2.7.13.3"/>
    </reaction>
</comment>
<comment type="caution">
    <text evidence="18">The sequence shown here is derived from an EMBL/GenBank/DDBJ whole genome shotgun (WGS) entry which is preliminary data.</text>
</comment>
<evidence type="ECO:0000256" key="7">
    <source>
        <dbReference type="ARBA" id="ARBA00022679"/>
    </source>
</evidence>
<evidence type="ECO:0000256" key="8">
    <source>
        <dbReference type="ARBA" id="ARBA00022692"/>
    </source>
</evidence>
<dbReference type="Pfam" id="PF00672">
    <property type="entry name" value="HAMP"/>
    <property type="match status" value="1"/>
</dbReference>
<dbReference type="SUPFAM" id="SSF47384">
    <property type="entry name" value="Homodimeric domain of signal transducing histidine kinase"/>
    <property type="match status" value="1"/>
</dbReference>
<evidence type="ECO:0000256" key="5">
    <source>
        <dbReference type="ARBA" id="ARBA00022519"/>
    </source>
</evidence>
<name>K2NL98_9HYPH</name>
<keyword evidence="19" id="KW-1185">Reference proteome</keyword>
<dbReference type="EC" id="2.7.13.3" evidence="3"/>
<evidence type="ECO:0000256" key="3">
    <source>
        <dbReference type="ARBA" id="ARBA00012438"/>
    </source>
</evidence>
<dbReference type="SMART" id="SM00387">
    <property type="entry name" value="HATPase_c"/>
    <property type="match status" value="1"/>
</dbReference>
<feature type="domain" description="Histidine kinase" evidence="16">
    <location>
        <begin position="267"/>
        <end position="467"/>
    </location>
</feature>
<dbReference type="Gene3D" id="3.30.565.10">
    <property type="entry name" value="Histidine kinase-like ATPase, C-terminal domain"/>
    <property type="match status" value="1"/>
</dbReference>
<dbReference type="GO" id="GO:0005886">
    <property type="term" value="C:plasma membrane"/>
    <property type="evidence" value="ECO:0007669"/>
    <property type="project" value="UniProtKB-SubCell"/>
</dbReference>
<dbReference type="OrthoDB" id="9804645at2"/>
<evidence type="ECO:0000256" key="2">
    <source>
        <dbReference type="ARBA" id="ARBA00004429"/>
    </source>
</evidence>
<evidence type="ECO:0000256" key="15">
    <source>
        <dbReference type="SAM" id="Phobius"/>
    </source>
</evidence>
<keyword evidence="8 15" id="KW-0812">Transmembrane</keyword>
<feature type="transmembrane region" description="Helical" evidence="15">
    <location>
        <begin position="12"/>
        <end position="32"/>
    </location>
</feature>
<keyword evidence="5" id="KW-0997">Cell inner membrane</keyword>
<feature type="transmembrane region" description="Helical" evidence="15">
    <location>
        <begin position="188"/>
        <end position="206"/>
    </location>
</feature>
<keyword evidence="6" id="KW-0597">Phosphoprotein</keyword>
<dbReference type="STRING" id="721133.SAMN05216176_11533"/>